<dbReference type="PRINTS" id="PR00032">
    <property type="entry name" value="HTHARAC"/>
</dbReference>
<evidence type="ECO:0000256" key="3">
    <source>
        <dbReference type="ARBA" id="ARBA00023163"/>
    </source>
</evidence>
<keyword evidence="3" id="KW-0804">Transcription</keyword>
<keyword evidence="1" id="KW-0805">Transcription regulation</keyword>
<reference evidence="5" key="2">
    <citation type="submission" date="2022-04" db="EMBL/GenBank/DDBJ databases">
        <title>Complete Genome Sequence of Flavobacterium sediminilitoris YSM-43, Isolated from a Tidal Sediment.</title>
        <authorList>
            <person name="Lee P.A."/>
        </authorList>
    </citation>
    <scope>NUCLEOTIDE SEQUENCE</scope>
    <source>
        <strain evidence="5">YSM-43</strain>
    </source>
</reference>
<dbReference type="EMBL" id="CP090145">
    <property type="protein sequence ID" value="UOX33004.1"/>
    <property type="molecule type" value="Genomic_DNA"/>
</dbReference>
<evidence type="ECO:0000313" key="5">
    <source>
        <dbReference type="EMBL" id="UOX33004.1"/>
    </source>
</evidence>
<dbReference type="PANTHER" id="PTHR43280:SF32">
    <property type="entry name" value="TRANSCRIPTIONAL REGULATORY PROTEIN"/>
    <property type="match status" value="1"/>
</dbReference>
<evidence type="ECO:0000256" key="1">
    <source>
        <dbReference type="ARBA" id="ARBA00023015"/>
    </source>
</evidence>
<evidence type="ECO:0000256" key="2">
    <source>
        <dbReference type="ARBA" id="ARBA00023125"/>
    </source>
</evidence>
<dbReference type="InterPro" id="IPR009057">
    <property type="entry name" value="Homeodomain-like_sf"/>
</dbReference>
<gene>
    <name evidence="5" type="ORF">LXD69_13270</name>
</gene>
<dbReference type="Pfam" id="PF12833">
    <property type="entry name" value="HTH_18"/>
    <property type="match status" value="1"/>
</dbReference>
<dbReference type="Gene3D" id="1.10.10.60">
    <property type="entry name" value="Homeodomain-like"/>
    <property type="match status" value="1"/>
</dbReference>
<dbReference type="PROSITE" id="PS01124">
    <property type="entry name" value="HTH_ARAC_FAMILY_2"/>
    <property type="match status" value="1"/>
</dbReference>
<accession>A0ABY4HMF2</accession>
<reference evidence="5" key="1">
    <citation type="submission" date="2021-12" db="EMBL/GenBank/DDBJ databases">
        <authorList>
            <person name="Cha I.-T."/>
            <person name="Lee K.-E."/>
            <person name="Park S.-J."/>
        </authorList>
    </citation>
    <scope>NUCLEOTIDE SEQUENCE</scope>
    <source>
        <strain evidence="5">YSM-43</strain>
    </source>
</reference>
<sequence length="280" mass="33155">MIYTGKNNEYLHIETIVQDNCIILKEQIPESLMILWFTSDNNNITIDNIEFKANKSTIIFLTEFHKLEINKINEVQLIRFNRAFFCIANHDSEVGCKGILFFGASQVPAFMIPPEELEKFTILLRMFEMELDSKDNLQLEMLEVMLKRFLILCTRIYKEQKQIPNFKQLDMIREFNYLVEKHFKSYHRLADYATLMNKSSKTLSNYFSKVSDKTPHQLIQERIMLEARRTLIYTDLSIKEITYEIGFEDIQTFSRFFKNNEGVSPSEFREKSVMGKIVNT</sequence>
<evidence type="ECO:0000259" key="4">
    <source>
        <dbReference type="PROSITE" id="PS01124"/>
    </source>
</evidence>
<organism evidence="5 6">
    <name type="scientific">Flavobacterium sediminilitoris</name>
    <dbReference type="NCBI Taxonomy" id="2024526"/>
    <lineage>
        <taxon>Bacteria</taxon>
        <taxon>Pseudomonadati</taxon>
        <taxon>Bacteroidota</taxon>
        <taxon>Flavobacteriia</taxon>
        <taxon>Flavobacteriales</taxon>
        <taxon>Flavobacteriaceae</taxon>
        <taxon>Flavobacterium</taxon>
    </lineage>
</organism>
<dbReference type="InterPro" id="IPR020449">
    <property type="entry name" value="Tscrpt_reg_AraC-type_HTH"/>
</dbReference>
<keyword evidence="2" id="KW-0238">DNA-binding</keyword>
<dbReference type="SUPFAM" id="SSF46689">
    <property type="entry name" value="Homeodomain-like"/>
    <property type="match status" value="1"/>
</dbReference>
<dbReference type="Proteomes" id="UP000830454">
    <property type="component" value="Chromosome"/>
</dbReference>
<dbReference type="PANTHER" id="PTHR43280">
    <property type="entry name" value="ARAC-FAMILY TRANSCRIPTIONAL REGULATOR"/>
    <property type="match status" value="1"/>
</dbReference>
<protein>
    <submittedName>
        <fullName evidence="5">Helix-turn-helix domain-containing protein</fullName>
    </submittedName>
</protein>
<feature type="domain" description="HTH araC/xylS-type" evidence="4">
    <location>
        <begin position="173"/>
        <end position="271"/>
    </location>
</feature>
<name>A0ABY4HMF2_9FLAO</name>
<dbReference type="RefSeq" id="WP_246915762.1">
    <property type="nucleotide sequence ID" value="NZ_CP090145.1"/>
</dbReference>
<dbReference type="SMART" id="SM00342">
    <property type="entry name" value="HTH_ARAC"/>
    <property type="match status" value="1"/>
</dbReference>
<evidence type="ECO:0000313" key="6">
    <source>
        <dbReference type="Proteomes" id="UP000830454"/>
    </source>
</evidence>
<dbReference type="InterPro" id="IPR018060">
    <property type="entry name" value="HTH_AraC"/>
</dbReference>
<keyword evidence="6" id="KW-1185">Reference proteome</keyword>
<proteinExistence type="predicted"/>